<dbReference type="PROSITE" id="PS51471">
    <property type="entry name" value="FE2OG_OXY"/>
    <property type="match status" value="1"/>
</dbReference>
<dbReference type="Pfam" id="PF13532">
    <property type="entry name" value="2OG-FeII_Oxy_2"/>
    <property type="match status" value="1"/>
</dbReference>
<evidence type="ECO:0000313" key="2">
    <source>
        <dbReference type="EMBL" id="PCK31188.1"/>
    </source>
</evidence>
<dbReference type="OrthoDB" id="190276at2"/>
<feature type="domain" description="Fe2OG dioxygenase" evidence="1">
    <location>
        <begin position="96"/>
        <end position="193"/>
    </location>
</feature>
<dbReference type="Gene3D" id="2.60.120.590">
    <property type="entry name" value="Alpha-ketoglutarate-dependent dioxygenase AlkB-like"/>
    <property type="match status" value="1"/>
</dbReference>
<organism evidence="2 3">
    <name type="scientific">Pseudoalteromonas piscicida</name>
    <dbReference type="NCBI Taxonomy" id="43662"/>
    <lineage>
        <taxon>Bacteria</taxon>
        <taxon>Pseudomonadati</taxon>
        <taxon>Pseudomonadota</taxon>
        <taxon>Gammaproteobacteria</taxon>
        <taxon>Alteromonadales</taxon>
        <taxon>Pseudoalteromonadaceae</taxon>
        <taxon>Pseudoalteromonas</taxon>
    </lineage>
</organism>
<keyword evidence="3" id="KW-1185">Reference proteome</keyword>
<evidence type="ECO:0000313" key="3">
    <source>
        <dbReference type="Proteomes" id="UP000228621"/>
    </source>
</evidence>
<dbReference type="EMBL" id="NKHF01000062">
    <property type="protein sequence ID" value="PCK31188.1"/>
    <property type="molecule type" value="Genomic_DNA"/>
</dbReference>
<evidence type="ECO:0000259" key="1">
    <source>
        <dbReference type="PROSITE" id="PS51471"/>
    </source>
</evidence>
<name>A0A2A5JP45_PSEO7</name>
<gene>
    <name evidence="2" type="ORF">CEX98_14115</name>
</gene>
<dbReference type="InterPro" id="IPR032854">
    <property type="entry name" value="ALKBH3"/>
</dbReference>
<reference evidence="3" key="1">
    <citation type="journal article" date="2019" name="Genome Announc.">
        <title>Draft Genome Sequence of Pseudoalteromonas piscicida Strain 36Y ROTHPW, an Hypersaline Seawater Isolate from the South Coast of Sonora, Mexico.</title>
        <authorList>
            <person name="Sanchez-Diaz R."/>
            <person name="Molina-Garza Z.J."/>
            <person name="Cruz-Suarez L.E."/>
            <person name="Selvin J."/>
            <person name="Kiran G.S."/>
            <person name="Ibarra-Gamez J.C."/>
            <person name="Gomez-Gil B."/>
            <person name="Galaviz-Silva L."/>
        </authorList>
    </citation>
    <scope>NUCLEOTIDE SEQUENCE [LARGE SCALE GENOMIC DNA]</scope>
    <source>
        <strain evidence="3">36Y_RITHPW</strain>
    </source>
</reference>
<dbReference type="SUPFAM" id="SSF51197">
    <property type="entry name" value="Clavaminate synthase-like"/>
    <property type="match status" value="1"/>
</dbReference>
<accession>A0A2A5JP45</accession>
<proteinExistence type="predicted"/>
<sequence>MKLPLQCEAQYIQAFLSDKDEQTLFDWLNRHCDLDKPEAITLANGEQVEILPWKMMFVEPRLIDPDIFPQCHGRRQAWPPVIESIQQQLQQKSGIEFDVCVCIYYPNGEEYMDFHSDLPAFGPTDVIASLSIGAERTFQIRREQNHEEQLTLTLESGSLLIMGKGFQALYQHAVPRAPETLSARFNLTFRQFNWPTHTNKNECR</sequence>
<dbReference type="RefSeq" id="WP_099642705.1">
    <property type="nucleotide sequence ID" value="NZ_NKHF01000062.1"/>
</dbReference>
<dbReference type="PANTHER" id="PTHR31212:SF4">
    <property type="entry name" value="ALPHA-KETOGLUTARATE-DEPENDENT DIOXYGENASE ALKB HOMOLOG 3"/>
    <property type="match status" value="1"/>
</dbReference>
<protein>
    <submittedName>
        <fullName evidence="2">DNA repair protein</fullName>
    </submittedName>
</protein>
<dbReference type="PANTHER" id="PTHR31212">
    <property type="entry name" value="ALPHA-KETOGLUTARATE-DEPENDENT DIOXYGENASE ALKB HOMOLOG 3"/>
    <property type="match status" value="1"/>
</dbReference>
<dbReference type="InterPro" id="IPR027450">
    <property type="entry name" value="AlkB-like"/>
</dbReference>
<dbReference type="GO" id="GO:0051213">
    <property type="term" value="F:dioxygenase activity"/>
    <property type="evidence" value="ECO:0007669"/>
    <property type="project" value="InterPro"/>
</dbReference>
<dbReference type="Proteomes" id="UP000228621">
    <property type="component" value="Unassembled WGS sequence"/>
</dbReference>
<comment type="caution">
    <text evidence="2">The sequence shown here is derived from an EMBL/GenBank/DDBJ whole genome shotgun (WGS) entry which is preliminary data.</text>
</comment>
<dbReference type="AlphaFoldDB" id="A0A2A5JP45"/>
<dbReference type="InterPro" id="IPR005123">
    <property type="entry name" value="Oxoglu/Fe-dep_dioxygenase_dom"/>
</dbReference>
<dbReference type="InterPro" id="IPR037151">
    <property type="entry name" value="AlkB-like_sf"/>
</dbReference>
<dbReference type="GO" id="GO:0006307">
    <property type="term" value="P:DNA alkylation repair"/>
    <property type="evidence" value="ECO:0007669"/>
    <property type="project" value="InterPro"/>
</dbReference>